<accession>A0A2N3G5F6</accession>
<reference evidence="4 5" key="1">
    <citation type="journal article" date="2017" name="ISME J.">
        <title>Potential for microbial H2 and metal transformations associated with novel bacteria and archaea in deep terrestrial subsurface sediments.</title>
        <authorList>
            <person name="Hernsdorf A.W."/>
            <person name="Amano Y."/>
            <person name="Miyakawa K."/>
            <person name="Ise K."/>
            <person name="Suzuki Y."/>
            <person name="Anantharaman K."/>
            <person name="Probst A."/>
            <person name="Burstein D."/>
            <person name="Thomas B.C."/>
            <person name="Banfield J.F."/>
        </authorList>
    </citation>
    <scope>NUCLEOTIDE SEQUENCE [LARGE SCALE GENOMIC DNA]</scope>
    <source>
        <strain evidence="4">HGW-Actinobacteria-3</strain>
    </source>
</reference>
<dbReference type="InterPro" id="IPR050197">
    <property type="entry name" value="Aldolase_class_II_sugar_metab"/>
</dbReference>
<dbReference type="SUPFAM" id="SSF53639">
    <property type="entry name" value="AraD/HMP-PK domain-like"/>
    <property type="match status" value="1"/>
</dbReference>
<dbReference type="Gene3D" id="3.40.225.10">
    <property type="entry name" value="Class II aldolase/adducin N-terminal domain"/>
    <property type="match status" value="1"/>
</dbReference>
<dbReference type="AlphaFoldDB" id="A0A2N3G5F6"/>
<organism evidence="4 5">
    <name type="scientific">Candidatus Anoxymicrobium japonicum</name>
    <dbReference type="NCBI Taxonomy" id="2013648"/>
    <lineage>
        <taxon>Bacteria</taxon>
        <taxon>Bacillati</taxon>
        <taxon>Actinomycetota</taxon>
        <taxon>Candidatus Geothermincolia</taxon>
        <taxon>Candidatus Geothermincolales</taxon>
        <taxon>Candidatus Anoxymicrobiaceae</taxon>
        <taxon>Candidatus Anoxymicrobium</taxon>
    </lineage>
</organism>
<evidence type="ECO:0000256" key="2">
    <source>
        <dbReference type="ARBA" id="ARBA00023239"/>
    </source>
</evidence>
<proteinExistence type="predicted"/>
<keyword evidence="1" id="KW-0479">Metal-binding</keyword>
<dbReference type="EMBL" id="PHEX01000051">
    <property type="protein sequence ID" value="PKQ27828.1"/>
    <property type="molecule type" value="Genomic_DNA"/>
</dbReference>
<dbReference type="Proteomes" id="UP000233654">
    <property type="component" value="Unassembled WGS sequence"/>
</dbReference>
<dbReference type="PANTHER" id="PTHR22789:SF0">
    <property type="entry name" value="3-OXO-TETRONATE 4-PHOSPHATE DECARBOXYLASE-RELATED"/>
    <property type="match status" value="1"/>
</dbReference>
<dbReference type="GO" id="GO:0046872">
    <property type="term" value="F:metal ion binding"/>
    <property type="evidence" value="ECO:0007669"/>
    <property type="project" value="UniProtKB-KW"/>
</dbReference>
<dbReference type="Pfam" id="PF00596">
    <property type="entry name" value="Aldolase_II"/>
    <property type="match status" value="1"/>
</dbReference>
<comment type="caution">
    <text evidence="4">The sequence shown here is derived from an EMBL/GenBank/DDBJ whole genome shotgun (WGS) entry which is preliminary data.</text>
</comment>
<feature type="domain" description="Class II aldolase/adducin N-terminal" evidence="3">
    <location>
        <begin position="21"/>
        <end position="198"/>
    </location>
</feature>
<dbReference type="SMART" id="SM01007">
    <property type="entry name" value="Aldolase_II"/>
    <property type="match status" value="1"/>
</dbReference>
<evidence type="ECO:0000313" key="4">
    <source>
        <dbReference type="EMBL" id="PKQ27828.1"/>
    </source>
</evidence>
<evidence type="ECO:0000259" key="3">
    <source>
        <dbReference type="SMART" id="SM01007"/>
    </source>
</evidence>
<dbReference type="GO" id="GO:0005829">
    <property type="term" value="C:cytosol"/>
    <property type="evidence" value="ECO:0007669"/>
    <property type="project" value="TreeGrafter"/>
</dbReference>
<evidence type="ECO:0000256" key="1">
    <source>
        <dbReference type="ARBA" id="ARBA00022723"/>
    </source>
</evidence>
<dbReference type="GO" id="GO:0019323">
    <property type="term" value="P:pentose catabolic process"/>
    <property type="evidence" value="ECO:0007669"/>
    <property type="project" value="TreeGrafter"/>
</dbReference>
<evidence type="ECO:0000313" key="5">
    <source>
        <dbReference type="Proteomes" id="UP000233654"/>
    </source>
</evidence>
<gene>
    <name evidence="4" type="ORF">CVT63_06020</name>
</gene>
<dbReference type="InterPro" id="IPR001303">
    <property type="entry name" value="Aldolase_II/adducin_N"/>
</dbReference>
<protein>
    <submittedName>
        <fullName evidence="4">Class II aldolase</fullName>
    </submittedName>
</protein>
<dbReference type="PANTHER" id="PTHR22789">
    <property type="entry name" value="FUCULOSE PHOSPHATE ALDOLASE"/>
    <property type="match status" value="1"/>
</dbReference>
<dbReference type="InterPro" id="IPR036409">
    <property type="entry name" value="Aldolase_II/adducin_N_sf"/>
</dbReference>
<keyword evidence="2" id="KW-0456">Lyase</keyword>
<dbReference type="GO" id="GO:0016832">
    <property type="term" value="F:aldehyde-lyase activity"/>
    <property type="evidence" value="ECO:0007669"/>
    <property type="project" value="TreeGrafter"/>
</dbReference>
<name>A0A2N3G5F6_9ACTN</name>
<sequence>MPGQEGVQVEPMEPMVLEAMKEVLQTGQEMVRRSLVAGSSGNCSVRVPNTDLVVITPTSVEYDLLLQEDMCVLKMSGEPVDGRYEPSIEISMHLAIYKARPEVGGIVHTHQRMATAVAVAGKSIPPILEEQVSQLLGAVELARYAPPGTKELADRAVEALGRRNACLLAHHGVVAVGSKIRDALLHAEIVERAATVYLMSHLVGGPKIVPSMAAEYKGKEI</sequence>